<gene>
    <name evidence="1" type="ORF">GMA8713_01114</name>
</gene>
<reference evidence="2" key="1">
    <citation type="submission" date="2016-02" db="EMBL/GenBank/DDBJ databases">
        <authorList>
            <person name="Rodrigo-Torres Lidia"/>
            <person name="Arahal R.David."/>
        </authorList>
    </citation>
    <scope>NUCLEOTIDE SEQUENCE [LARGE SCALE GENOMIC DNA]</scope>
    <source>
        <strain evidence="2">CECT 8713</strain>
    </source>
</reference>
<name>A0A128EYU9_9GAMM</name>
<dbReference type="Proteomes" id="UP000073601">
    <property type="component" value="Unassembled WGS sequence"/>
</dbReference>
<proteinExistence type="predicted"/>
<dbReference type="OrthoDB" id="5841159at2"/>
<keyword evidence="2" id="KW-1185">Reference proteome</keyword>
<accession>A0A128EYU9</accession>
<evidence type="ECO:0000313" key="1">
    <source>
        <dbReference type="EMBL" id="CZF79749.1"/>
    </source>
</evidence>
<dbReference type="RefSeq" id="WP_062706652.1">
    <property type="nucleotide sequence ID" value="NZ_CAWRCI010000007.1"/>
</dbReference>
<evidence type="ECO:0000313" key="2">
    <source>
        <dbReference type="Proteomes" id="UP000073601"/>
    </source>
</evidence>
<protein>
    <submittedName>
        <fullName evidence="1">Uncharacterized protein</fullName>
    </submittedName>
</protein>
<organism evidence="1 2">
    <name type="scientific">Grimontia marina</name>
    <dbReference type="NCBI Taxonomy" id="646534"/>
    <lineage>
        <taxon>Bacteria</taxon>
        <taxon>Pseudomonadati</taxon>
        <taxon>Pseudomonadota</taxon>
        <taxon>Gammaproteobacteria</taxon>
        <taxon>Vibrionales</taxon>
        <taxon>Vibrionaceae</taxon>
        <taxon>Grimontia</taxon>
    </lineage>
</organism>
<sequence>MGKLDTRGFMDTALRSFDVADRYFTRQEDREYQRLRDAKHDERFDQQMALRHAQDQRAQQAHEDKYGVDGEGGWLAVQRQREGELHEKNLSLREAQIANTKSGQRRSDYLFQQDKRKAYIQENAPLLETAWQRYQKTGDIDEVFESEHIKGGVYDPRRWFDEELDGAAGTLEQRIPLVMKGEIGLDDQELNTALSVFYRSNLIASVGQTDPKTGKVIKDVQWGGATFSRDINPDMAGDQPGLVVHASMQYEGEDGRHMRPITEGRSTDPGDKVKVIPLDAVMQDITGQLKMRRQAQLSPAYQSLFRGKETKAQAVEQKAMEKEYRSAVLELEKERRKTKRESLEQTPEAFDLIDKEFDEQRTFLDTMYKKGQLPRQSSPADAYEQWAADDPNKQGFLNALKERGQDFTQFDVQTLERAYTNEVNKQKAANAEAIAGKIRTENAKRYASR</sequence>
<dbReference type="AlphaFoldDB" id="A0A128EYU9"/>
<dbReference type="EMBL" id="FIZY01000007">
    <property type="protein sequence ID" value="CZF79749.1"/>
    <property type="molecule type" value="Genomic_DNA"/>
</dbReference>